<gene>
    <name evidence="3" type="ORF">Tco_1031714</name>
</gene>
<feature type="region of interest" description="Disordered" evidence="1">
    <location>
        <begin position="137"/>
        <end position="192"/>
    </location>
</feature>
<accession>A0ABQ5GBF8</accession>
<dbReference type="PANTHER" id="PTHR33067">
    <property type="entry name" value="RNA-DIRECTED DNA POLYMERASE-RELATED"/>
    <property type="match status" value="1"/>
</dbReference>
<sequence length="776" mass="88038">MVTKLRNEITNFHQRPDESLFEAWERYKLSIDRCPNHNMLPVTQIDTFYNGLTLRHRDTINAAAGGTFMKRRPEECYDLIENMTAHHNDWDTTIPRVNSVTPSCETCGGPHSYHECQAAGGHIQNVYAAGTYNQGGNTYQPQGNRNLLSYRSDNYLGPPGFNVNQNQNRNNQNQNYQNRNQGNNQGNNQGRNQFFQGASQVQNPRIWLDKEPPRSILTWDDLVSKFINHLFPPSKATNLRNEISNFQQKFKETFCEAWDRFKDLLRACPHYGFTELHQLDTFYYGLNPSDQDSLNFAPVAIFWKEIASAVASAVTSAMTAIFKQHQVTPAPASVKAVKESYVTCGDECLALADLDASINLMPLSIWKKLSLPELTPTQMILELADRSTTRPAGIAEDVFVKVGKFHFPTDFVVVDYVVDPRVPLILGRPFLRTGRALIDVYGEELTLRHDDEAVTFKVGQTLRYFYNDAESINRIDVIDVACGEYAQEVLGFSEISTSGNPTSEPIISTSSPTLTPFGDSDILLGETDAFLAIEDDSISPEIDDSYYDSKGDIRLLEEFLNDDPSSPLPLQELRFVEPKTKKSSIDDPSELELKDLPSHLEYAFLEGTDKLPIIIAKDLKEHEKVRLLKVLKSHKRAIAWKISDIKGIDPQFCTHKILMKDDSKLAIQHQRPVNPKIHEVIKKEVIKLLDAGLIYPISDSPWVSPVHCVPKKGGITVIENDANELIHTQLVMGWRVCIDYRKLNDATRKDHFPLPFMDQMLERLVGNEYYCFLDGF</sequence>
<proteinExistence type="predicted"/>
<evidence type="ECO:0000256" key="1">
    <source>
        <dbReference type="SAM" id="MobiDB-lite"/>
    </source>
</evidence>
<dbReference type="InterPro" id="IPR043502">
    <property type="entry name" value="DNA/RNA_pol_sf"/>
</dbReference>
<dbReference type="SUPFAM" id="SSF56672">
    <property type="entry name" value="DNA/RNA polymerases"/>
    <property type="match status" value="1"/>
</dbReference>
<feature type="compositionally biased region" description="Polar residues" evidence="1">
    <location>
        <begin position="137"/>
        <end position="152"/>
    </location>
</feature>
<keyword evidence="3" id="KW-0808">Transferase</keyword>
<keyword evidence="3" id="KW-0695">RNA-directed DNA polymerase</keyword>
<protein>
    <submittedName>
        <fullName evidence="3">Reverse transcriptase domain-containing protein</fullName>
    </submittedName>
</protein>
<evidence type="ECO:0000313" key="4">
    <source>
        <dbReference type="Proteomes" id="UP001151760"/>
    </source>
</evidence>
<dbReference type="Pfam" id="PF03732">
    <property type="entry name" value="Retrotrans_gag"/>
    <property type="match status" value="1"/>
</dbReference>
<name>A0ABQ5GBF8_9ASTR</name>
<evidence type="ECO:0000313" key="3">
    <source>
        <dbReference type="EMBL" id="GJT72428.1"/>
    </source>
</evidence>
<evidence type="ECO:0000259" key="2">
    <source>
        <dbReference type="Pfam" id="PF03732"/>
    </source>
</evidence>
<reference evidence="3" key="2">
    <citation type="submission" date="2022-01" db="EMBL/GenBank/DDBJ databases">
        <authorList>
            <person name="Yamashiro T."/>
            <person name="Shiraishi A."/>
            <person name="Satake H."/>
            <person name="Nakayama K."/>
        </authorList>
    </citation>
    <scope>NUCLEOTIDE SEQUENCE</scope>
</reference>
<comment type="caution">
    <text evidence="3">The sequence shown here is derived from an EMBL/GenBank/DDBJ whole genome shotgun (WGS) entry which is preliminary data.</text>
</comment>
<dbReference type="Gene3D" id="3.10.10.10">
    <property type="entry name" value="HIV Type 1 Reverse Transcriptase, subunit A, domain 1"/>
    <property type="match status" value="1"/>
</dbReference>
<dbReference type="InterPro" id="IPR005162">
    <property type="entry name" value="Retrotrans_gag_dom"/>
</dbReference>
<reference evidence="3" key="1">
    <citation type="journal article" date="2022" name="Int. J. Mol. Sci.">
        <title>Draft Genome of Tanacetum Coccineum: Genomic Comparison of Closely Related Tanacetum-Family Plants.</title>
        <authorList>
            <person name="Yamashiro T."/>
            <person name="Shiraishi A."/>
            <person name="Nakayama K."/>
            <person name="Satake H."/>
        </authorList>
    </citation>
    <scope>NUCLEOTIDE SEQUENCE</scope>
</reference>
<dbReference type="PANTHER" id="PTHR33067:SF39">
    <property type="entry name" value="TRANSCRIPTION FACTOR INTERACTOR AND REGULATOR CCHC(ZN) FAMILY"/>
    <property type="match status" value="1"/>
</dbReference>
<dbReference type="CDD" id="cd00303">
    <property type="entry name" value="retropepsin_like"/>
    <property type="match status" value="1"/>
</dbReference>
<dbReference type="Gene3D" id="2.40.70.10">
    <property type="entry name" value="Acid Proteases"/>
    <property type="match status" value="1"/>
</dbReference>
<keyword evidence="4" id="KW-1185">Reference proteome</keyword>
<feature type="compositionally biased region" description="Low complexity" evidence="1">
    <location>
        <begin position="160"/>
        <end position="192"/>
    </location>
</feature>
<feature type="domain" description="Retrotransposon gag" evidence="2">
    <location>
        <begin position="205"/>
        <end position="288"/>
    </location>
</feature>
<organism evidence="3 4">
    <name type="scientific">Tanacetum coccineum</name>
    <dbReference type="NCBI Taxonomy" id="301880"/>
    <lineage>
        <taxon>Eukaryota</taxon>
        <taxon>Viridiplantae</taxon>
        <taxon>Streptophyta</taxon>
        <taxon>Embryophyta</taxon>
        <taxon>Tracheophyta</taxon>
        <taxon>Spermatophyta</taxon>
        <taxon>Magnoliopsida</taxon>
        <taxon>eudicotyledons</taxon>
        <taxon>Gunneridae</taxon>
        <taxon>Pentapetalae</taxon>
        <taxon>asterids</taxon>
        <taxon>campanulids</taxon>
        <taxon>Asterales</taxon>
        <taxon>Asteraceae</taxon>
        <taxon>Asteroideae</taxon>
        <taxon>Anthemideae</taxon>
        <taxon>Anthemidinae</taxon>
        <taxon>Tanacetum</taxon>
    </lineage>
</organism>
<dbReference type="GO" id="GO:0003964">
    <property type="term" value="F:RNA-directed DNA polymerase activity"/>
    <property type="evidence" value="ECO:0007669"/>
    <property type="project" value="UniProtKB-KW"/>
</dbReference>
<dbReference type="EMBL" id="BQNB010018257">
    <property type="protein sequence ID" value="GJT72428.1"/>
    <property type="molecule type" value="Genomic_DNA"/>
</dbReference>
<keyword evidence="3" id="KW-0548">Nucleotidyltransferase</keyword>
<dbReference type="Proteomes" id="UP001151760">
    <property type="component" value="Unassembled WGS sequence"/>
</dbReference>
<dbReference type="InterPro" id="IPR021109">
    <property type="entry name" value="Peptidase_aspartic_dom_sf"/>
</dbReference>